<gene>
    <name evidence="2" type="ORF">U472_15675</name>
</gene>
<name>A0A1C0A6K0_9FIRM</name>
<accession>A0A1C0A6K0</accession>
<evidence type="ECO:0000313" key="2">
    <source>
        <dbReference type="EMBL" id="OCL25758.1"/>
    </source>
</evidence>
<evidence type="ECO:0000259" key="1">
    <source>
        <dbReference type="Pfam" id="PF12804"/>
    </source>
</evidence>
<dbReference type="AlphaFoldDB" id="A0A1C0A6K0"/>
<keyword evidence="3" id="KW-1185">Reference proteome</keyword>
<dbReference type="SUPFAM" id="SSF53448">
    <property type="entry name" value="Nucleotide-diphospho-sugar transferases"/>
    <property type="match status" value="1"/>
</dbReference>
<feature type="domain" description="MobA-like NTP transferase" evidence="1">
    <location>
        <begin position="25"/>
        <end position="131"/>
    </location>
</feature>
<sequence length="252" mass="28340">MGLDAIVLAGAKNNGRLSEISDQDYEALIKLKGKTITEYLLDKLREVPLIDNIIVVGPNGLNKKNIDKFIPCQDSLLENLKLGLQTAESPYSLVFTSDIPLITVEAIQDFLAKCEGGKAAFYYPIIPKEFVEVSFPKSNRTYFSLNEGTFTGGNIFLVNGDVVLRLEELLDKILKWRKKPWKLAYLLGFKFIIKLLTGNLSIDLIEKEVYKLTGYIGKAIISDYPEIGFDIDTPEDYNLIEKIYKGSDIKSN</sequence>
<dbReference type="Proteomes" id="UP000093514">
    <property type="component" value="Unassembled WGS sequence"/>
</dbReference>
<protein>
    <submittedName>
        <fullName evidence="2">Molybdopterin-guanine dinucleotide biosynthesis protein A</fullName>
    </submittedName>
</protein>
<organism evidence="2 3">
    <name type="scientific">Orenia metallireducens</name>
    <dbReference type="NCBI Taxonomy" id="1413210"/>
    <lineage>
        <taxon>Bacteria</taxon>
        <taxon>Bacillati</taxon>
        <taxon>Bacillota</taxon>
        <taxon>Clostridia</taxon>
        <taxon>Halanaerobiales</taxon>
        <taxon>Halobacteroidaceae</taxon>
        <taxon>Orenia</taxon>
    </lineage>
</organism>
<dbReference type="RefSeq" id="WP_068719668.1">
    <property type="nucleotide sequence ID" value="NZ_LWDV01000010.1"/>
</dbReference>
<dbReference type="GO" id="GO:0016779">
    <property type="term" value="F:nucleotidyltransferase activity"/>
    <property type="evidence" value="ECO:0007669"/>
    <property type="project" value="UniProtKB-ARBA"/>
</dbReference>
<proteinExistence type="predicted"/>
<dbReference type="InterPro" id="IPR029044">
    <property type="entry name" value="Nucleotide-diphossugar_trans"/>
</dbReference>
<dbReference type="Pfam" id="PF12804">
    <property type="entry name" value="NTP_transf_3"/>
    <property type="match status" value="1"/>
</dbReference>
<reference evidence="2 3" key="2">
    <citation type="submission" date="2016-08" db="EMBL/GenBank/DDBJ databases">
        <title>Orenia metallireducens sp. nov. strain Z6, a Novel Metal-reducing Firmicute from the Deep Subsurface.</title>
        <authorList>
            <person name="Maxim B.I."/>
            <person name="Kenneth K."/>
            <person name="Flynn T.M."/>
            <person name="Oloughlin E.J."/>
            <person name="Locke R.A."/>
            <person name="Weber J.R."/>
            <person name="Egan S.M."/>
            <person name="Mackie R.I."/>
            <person name="Cann I.K."/>
        </authorList>
    </citation>
    <scope>NUCLEOTIDE SEQUENCE [LARGE SCALE GENOMIC DNA]</scope>
    <source>
        <strain evidence="2 3">Z6</strain>
    </source>
</reference>
<dbReference type="EMBL" id="LWDV01000010">
    <property type="protein sequence ID" value="OCL25758.1"/>
    <property type="molecule type" value="Genomic_DNA"/>
</dbReference>
<evidence type="ECO:0000313" key="3">
    <source>
        <dbReference type="Proteomes" id="UP000093514"/>
    </source>
</evidence>
<dbReference type="OrthoDB" id="159246at2"/>
<dbReference type="Gene3D" id="3.90.550.10">
    <property type="entry name" value="Spore Coat Polysaccharide Biosynthesis Protein SpsA, Chain A"/>
    <property type="match status" value="1"/>
</dbReference>
<comment type="caution">
    <text evidence="2">The sequence shown here is derived from an EMBL/GenBank/DDBJ whole genome shotgun (WGS) entry which is preliminary data.</text>
</comment>
<reference evidence="3" key="1">
    <citation type="submission" date="2016-07" db="EMBL/GenBank/DDBJ databases">
        <authorList>
            <person name="Florea S."/>
            <person name="Webb J.S."/>
            <person name="Jaromczyk J."/>
            <person name="Schardl C.L."/>
        </authorList>
    </citation>
    <scope>NUCLEOTIDE SEQUENCE [LARGE SCALE GENOMIC DNA]</scope>
    <source>
        <strain evidence="3">Z6</strain>
    </source>
</reference>
<dbReference type="InterPro" id="IPR025877">
    <property type="entry name" value="MobA-like_NTP_Trfase"/>
</dbReference>